<dbReference type="Pfam" id="PF13443">
    <property type="entry name" value="HTH_26"/>
    <property type="match status" value="1"/>
</dbReference>
<proteinExistence type="predicted"/>
<name>A0AB73H9M1_LISIO</name>
<dbReference type="Gene3D" id="1.10.260.40">
    <property type="entry name" value="lambda repressor-like DNA-binding domains"/>
    <property type="match status" value="1"/>
</dbReference>
<dbReference type="SMART" id="SM00530">
    <property type="entry name" value="HTH_XRE"/>
    <property type="match status" value="1"/>
</dbReference>
<dbReference type="AlphaFoldDB" id="A0AB73H9M1"/>
<organism evidence="2 3">
    <name type="scientific">Listeria innocua</name>
    <dbReference type="NCBI Taxonomy" id="1642"/>
    <lineage>
        <taxon>Bacteria</taxon>
        <taxon>Bacillati</taxon>
        <taxon>Bacillota</taxon>
        <taxon>Bacilli</taxon>
        <taxon>Bacillales</taxon>
        <taxon>Listeriaceae</taxon>
        <taxon>Listeria</taxon>
    </lineage>
</organism>
<evidence type="ECO:0000313" key="2">
    <source>
        <dbReference type="EMBL" id="MBC2142887.1"/>
    </source>
</evidence>
<dbReference type="InterPro" id="IPR001387">
    <property type="entry name" value="Cro/C1-type_HTH"/>
</dbReference>
<comment type="caution">
    <text evidence="2">The sequence shown here is derived from an EMBL/GenBank/DDBJ whole genome shotgun (WGS) entry which is preliminary data.</text>
</comment>
<dbReference type="InterPro" id="IPR010982">
    <property type="entry name" value="Lambda_DNA-bd_dom_sf"/>
</dbReference>
<protein>
    <submittedName>
        <fullName evidence="2">Helix-turn-helix transcriptional regulator</fullName>
    </submittedName>
</protein>
<dbReference type="CDD" id="cd00093">
    <property type="entry name" value="HTH_XRE"/>
    <property type="match status" value="1"/>
</dbReference>
<evidence type="ECO:0000259" key="1">
    <source>
        <dbReference type="PROSITE" id="PS50943"/>
    </source>
</evidence>
<dbReference type="SUPFAM" id="SSF47413">
    <property type="entry name" value="lambda repressor-like DNA-binding domains"/>
    <property type="match status" value="1"/>
</dbReference>
<feature type="domain" description="HTH cro/C1-type" evidence="1">
    <location>
        <begin position="7"/>
        <end position="59"/>
    </location>
</feature>
<dbReference type="RefSeq" id="WP_185543660.1">
    <property type="nucleotide sequence ID" value="NZ_JAARXV010000005.1"/>
</dbReference>
<reference evidence="2 3" key="1">
    <citation type="submission" date="2020-03" db="EMBL/GenBank/DDBJ databases">
        <title>Soil Listeria distribution.</title>
        <authorList>
            <person name="Liao J."/>
            <person name="Wiedmann M."/>
        </authorList>
    </citation>
    <scope>NUCLEOTIDE SEQUENCE [LARGE SCALE GENOMIC DNA]</scope>
    <source>
        <strain evidence="2 3">FSL L7-0297</strain>
    </source>
</reference>
<evidence type="ECO:0000313" key="3">
    <source>
        <dbReference type="Proteomes" id="UP000552309"/>
    </source>
</evidence>
<dbReference type="GO" id="GO:0003677">
    <property type="term" value="F:DNA binding"/>
    <property type="evidence" value="ECO:0007669"/>
    <property type="project" value="InterPro"/>
</dbReference>
<dbReference type="Proteomes" id="UP000552309">
    <property type="component" value="Unassembled WGS sequence"/>
</dbReference>
<dbReference type="EMBL" id="JAARXV010000005">
    <property type="protein sequence ID" value="MBC2142887.1"/>
    <property type="molecule type" value="Genomic_DNA"/>
</dbReference>
<accession>A0AB73H9M1</accession>
<sequence>MTIVDRIKSLCHKRDISLNDLENELNFGKNSIYRWKERNPSIDKVDKVANFFDVSTDYLLGRTDNIQITNEENQESNEEFITFFRANTSDLTEEKKQLLEDELMAFMEARRKFLDGKGK</sequence>
<dbReference type="PROSITE" id="PS50943">
    <property type="entry name" value="HTH_CROC1"/>
    <property type="match status" value="1"/>
</dbReference>
<gene>
    <name evidence="2" type="ORF">HCA89_11240</name>
</gene>